<evidence type="ECO:0000256" key="1">
    <source>
        <dbReference type="PROSITE-ProRule" id="PRU00122"/>
    </source>
</evidence>
<reference evidence="3 4" key="1">
    <citation type="journal article" date="2017" name="Gigascience">
        <title>Draft genome of the honey bee ectoparasitic mite, Tropilaelaps mercedesae, is shaped by the parasitic life history.</title>
        <authorList>
            <person name="Dong X."/>
            <person name="Armstrong S.D."/>
            <person name="Xia D."/>
            <person name="Makepeace B.L."/>
            <person name="Darby A.C."/>
            <person name="Kadowaki T."/>
        </authorList>
    </citation>
    <scope>NUCLEOTIDE SEQUENCE [LARGE SCALE GENOMIC DNA]</scope>
    <source>
        <strain evidence="3">Wuxi-XJTLU</strain>
    </source>
</reference>
<accession>A0A1V9XYE4</accession>
<evidence type="ECO:0000259" key="2">
    <source>
        <dbReference type="PROSITE" id="PS50025"/>
    </source>
</evidence>
<comment type="caution">
    <text evidence="3">The sequence shown here is derived from an EMBL/GenBank/DDBJ whole genome shotgun (WGS) entry which is preliminary data.</text>
</comment>
<dbReference type="Pfam" id="PF00054">
    <property type="entry name" value="Laminin_G_1"/>
    <property type="match status" value="1"/>
</dbReference>
<dbReference type="STRING" id="418985.A0A1V9XYE4"/>
<dbReference type="PANTHER" id="PTHR15036:SF67">
    <property type="entry name" value="LAMININ SUBUNIT ALPHA-LIKE PROTEIN"/>
    <property type="match status" value="1"/>
</dbReference>
<organism evidence="3 4">
    <name type="scientific">Tropilaelaps mercedesae</name>
    <dbReference type="NCBI Taxonomy" id="418985"/>
    <lineage>
        <taxon>Eukaryota</taxon>
        <taxon>Metazoa</taxon>
        <taxon>Ecdysozoa</taxon>
        <taxon>Arthropoda</taxon>
        <taxon>Chelicerata</taxon>
        <taxon>Arachnida</taxon>
        <taxon>Acari</taxon>
        <taxon>Parasitiformes</taxon>
        <taxon>Mesostigmata</taxon>
        <taxon>Gamasina</taxon>
        <taxon>Dermanyssoidea</taxon>
        <taxon>Laelapidae</taxon>
        <taxon>Tropilaelaps</taxon>
    </lineage>
</organism>
<dbReference type="EMBL" id="MNPL01002179">
    <property type="protein sequence ID" value="OQR78489.1"/>
    <property type="molecule type" value="Genomic_DNA"/>
</dbReference>
<dbReference type="Pfam" id="PF02210">
    <property type="entry name" value="Laminin_G_2"/>
    <property type="match status" value="4"/>
</dbReference>
<feature type="domain" description="Laminin G" evidence="2">
    <location>
        <begin position="572"/>
        <end position="770"/>
    </location>
</feature>
<proteinExistence type="predicted"/>
<dbReference type="Gene3D" id="2.60.120.200">
    <property type="match status" value="5"/>
</dbReference>
<dbReference type="SUPFAM" id="SSF49899">
    <property type="entry name" value="Concanavalin A-like lectins/glucanases"/>
    <property type="match status" value="5"/>
</dbReference>
<comment type="caution">
    <text evidence="1">Lacks conserved residue(s) required for the propagation of feature annotation.</text>
</comment>
<dbReference type="SMART" id="SM00282">
    <property type="entry name" value="LamG"/>
    <property type="match status" value="5"/>
</dbReference>
<gene>
    <name evidence="3" type="ORF">BIW11_06377</name>
</gene>
<dbReference type="InParanoid" id="A0A1V9XYE4"/>
<sequence length="1582" mass="177818">DRCPERYVFVENEGCLVCDACHHQLLDSTEELHARMYVLKSETENVNAALLRNRAFFHFSSELVDLRKDITHYRDLSTGPEFQAMQEQLAERDESLQTMASRLERLFKDWQGIYDDLQPNNKTAGELQTLHDRVKDITRRTNDYAQLLDNRISNDIPIMEAEAANHKIAAEEIARTVQGLRLDLSSETTLANSLPQILKDKDLRPFIELIDKVNAMSTSTSELRRILSTAEEVRKRADSDIGDVQKIIDDLAEENKIKSLIVEAVLKKNITADILRRYTGSDKEAKRMIDEINTDLRPKLIDLTEKVPIEESRLRAAQGQLMASHRDLVNVVDQAIRHEQELGRDVDETRQLFNTGTEDSSRHVEAANSYKDMSENVASSAEAVEKASEGLRTLKIDDMTKKVNAAINTSKNMKYDADKQVSDVEEAKLGLRRVLDLLSEIEATHREHKGIINNSNGTLDRSALPAFKELPQIVQDAEAARAMTQKFNDLLKNGSGEAGSIVSDLKAIQDADRHLAETEALLRTNDPSRKISNIRAQIDSFNKTQSRIAMNLSKLKEKILVTRGIADSIPVGVELSGRPDSRIKYVKANALRDIKAWMDVSMFVNTSAPDGALLYIGPDPSNGIRRRRQVDESPDESNENHIGEYVLVKLEDYRVCLELAVDNTDVQLFKNQRPLQPNAIYLIKVERTGMRVEISVRSSDDERQHTETKKLTGMSFVLDIEPTDPIYIGYAPRETGVIPLRGQISNVVINNVRIGQWEYRERGSSKPDGCIPQPTKNTFKTMQTTTDQSSRHFNGNGYLVLNKTYLHKFSRKMSVKLSIKTHAPEGLLFSYHNNYIQRYIVIQIRNGRAELIFDLGDHTKGNFSVNQLVNTGNETEIMLYVSHDIIRLQVDTGKSSNSNNYTVSEKGIRRAETKMLDSLSRVFNIGGVPLSEQLTYDGVLTTPFEGCVNALEISEHKITLSESVSSLGTTEGCRQDVVRKLSLAADGGDQHRFLRLDHFAEVANATTISFRFNTKEKRGLVFFARHGDPIDTMLTIALWDGTLVVYTKPGDAFVAGLMLNLADGRWHYVLIHLRPNRIQVVVDDQVPISRGRAKTGEWRVSPPFFFGGLSDEVAEKVHLGANYVRTQFSGCIADFTVNDVVVNFDDGWRNGVTLSSCNAVTADETATPDDTAELDTRCRLRYGPALHYEQFVANSAAYRFGALPHTRGEVQIDSRGKIRDETIVELEFRIGPYFSDGTLFLAMTANPSGNFDYVIIHLVQGAIRATFDLKSGAITATIPSRIYNDGKYHKLQFERRRWNAALIVDGQRSDNVQDTERSGHLDNVNTLFVGGMPASHVALFVKKFPHERESFTSFPGCIKDVTVNGERVMFSDTIDRVLPCSSEVEDGAFFNYAKGKRSWLRLHDRVISGSTRISMNIKARRETSILFFAQHTKKDNHIALFMVNGTITVQVKHAGYISKVDHVKKTLTNICDGEWHRIDIALQRLAVGLEVDGRDFDSIPTYRFTLLPPDLTNGPIYIGGLPKGIRNLALATTSSYGGCIKDLRIDEEENFSPEKGVLPKINFAHASRDIKGEVFLSTCYTT</sequence>
<dbReference type="InterPro" id="IPR050372">
    <property type="entry name" value="Neurexin-related_CASP"/>
</dbReference>
<dbReference type="PROSITE" id="PS50025">
    <property type="entry name" value="LAM_G_DOMAIN"/>
    <property type="match status" value="5"/>
</dbReference>
<dbReference type="InterPro" id="IPR001791">
    <property type="entry name" value="Laminin_G"/>
</dbReference>
<feature type="domain" description="Laminin G" evidence="2">
    <location>
        <begin position="788"/>
        <end position="973"/>
    </location>
</feature>
<evidence type="ECO:0000313" key="4">
    <source>
        <dbReference type="Proteomes" id="UP000192247"/>
    </source>
</evidence>
<feature type="non-terminal residue" evidence="3">
    <location>
        <position position="1"/>
    </location>
</feature>
<dbReference type="InterPro" id="IPR013320">
    <property type="entry name" value="ConA-like_dom_sf"/>
</dbReference>
<dbReference type="Proteomes" id="UP000192247">
    <property type="component" value="Unassembled WGS sequence"/>
</dbReference>
<evidence type="ECO:0000313" key="3">
    <source>
        <dbReference type="EMBL" id="OQR78489.1"/>
    </source>
</evidence>
<feature type="domain" description="Laminin G" evidence="2">
    <location>
        <begin position="983"/>
        <end position="1157"/>
    </location>
</feature>
<dbReference type="PANTHER" id="PTHR15036">
    <property type="entry name" value="PIKACHURIN-LIKE PROTEIN"/>
    <property type="match status" value="1"/>
</dbReference>
<feature type="domain" description="Laminin G" evidence="2">
    <location>
        <begin position="1199"/>
        <end position="1380"/>
    </location>
</feature>
<dbReference type="CDD" id="cd00110">
    <property type="entry name" value="LamG"/>
    <property type="match status" value="4"/>
</dbReference>
<protein>
    <submittedName>
        <fullName evidence="3">Laminin protein epi-1-like</fullName>
    </submittedName>
</protein>
<dbReference type="GO" id="GO:0016020">
    <property type="term" value="C:membrane"/>
    <property type="evidence" value="ECO:0007669"/>
    <property type="project" value="UniProtKB-SubCell"/>
</dbReference>
<dbReference type="OrthoDB" id="10011303at2759"/>
<feature type="domain" description="Laminin G" evidence="2">
    <location>
        <begin position="1386"/>
        <end position="1579"/>
    </location>
</feature>
<keyword evidence="4" id="KW-1185">Reference proteome</keyword>
<name>A0A1V9XYE4_9ACAR</name>